<gene>
    <name evidence="5" type="ORF">CHGG_06742</name>
</gene>
<dbReference type="Proteomes" id="UP000001056">
    <property type="component" value="Unassembled WGS sequence"/>
</dbReference>
<evidence type="ECO:0000256" key="1">
    <source>
        <dbReference type="PROSITE-ProRule" id="PRU00023"/>
    </source>
</evidence>
<evidence type="ECO:0000256" key="3">
    <source>
        <dbReference type="SAM" id="MobiDB-lite"/>
    </source>
</evidence>
<evidence type="ECO:0000256" key="2">
    <source>
        <dbReference type="SAM" id="Coils"/>
    </source>
</evidence>
<dbReference type="PROSITE" id="PS50297">
    <property type="entry name" value="ANK_REP_REGION"/>
    <property type="match status" value="3"/>
</dbReference>
<reference evidence="6" key="1">
    <citation type="journal article" date="2015" name="Genome Announc.">
        <title>Draft genome sequence of the cellulolytic fungus Chaetomium globosum.</title>
        <authorList>
            <person name="Cuomo C.A."/>
            <person name="Untereiner W.A."/>
            <person name="Ma L.-J."/>
            <person name="Grabherr M."/>
            <person name="Birren B.W."/>
        </authorList>
    </citation>
    <scope>NUCLEOTIDE SEQUENCE [LARGE SCALE GENOMIC DNA]</scope>
    <source>
        <strain evidence="6">ATCC 6205 / CBS 148.51 / DSM 1962 / NBRC 6347 / NRRL 1970</strain>
    </source>
</reference>
<dbReference type="InterPro" id="IPR010730">
    <property type="entry name" value="HET"/>
</dbReference>
<keyword evidence="6" id="KW-1185">Reference proteome</keyword>
<feature type="coiled-coil region" evidence="2">
    <location>
        <begin position="601"/>
        <end position="628"/>
    </location>
</feature>
<feature type="repeat" description="ANK" evidence="1">
    <location>
        <begin position="533"/>
        <end position="565"/>
    </location>
</feature>
<dbReference type="SUPFAM" id="SSF48403">
    <property type="entry name" value="Ankyrin repeat"/>
    <property type="match status" value="1"/>
</dbReference>
<keyword evidence="1" id="KW-0040">ANK repeat</keyword>
<dbReference type="HOGENOM" id="CLU_004184_9_0_1"/>
<keyword evidence="2" id="KW-0175">Coiled coil</keyword>
<dbReference type="InterPro" id="IPR036770">
    <property type="entry name" value="Ankyrin_rpt-contain_sf"/>
</dbReference>
<dbReference type="Pfam" id="PF06985">
    <property type="entry name" value="HET"/>
    <property type="match status" value="1"/>
</dbReference>
<feature type="repeat" description="ANK" evidence="1">
    <location>
        <begin position="462"/>
        <end position="494"/>
    </location>
</feature>
<evidence type="ECO:0000313" key="6">
    <source>
        <dbReference type="Proteomes" id="UP000001056"/>
    </source>
</evidence>
<dbReference type="PANTHER" id="PTHR24148">
    <property type="entry name" value="ANKYRIN REPEAT DOMAIN-CONTAINING PROTEIN 39 HOMOLOG-RELATED"/>
    <property type="match status" value="1"/>
</dbReference>
<dbReference type="STRING" id="306901.Q2H3M3"/>
<feature type="region of interest" description="Disordered" evidence="3">
    <location>
        <begin position="37"/>
        <end position="58"/>
    </location>
</feature>
<dbReference type="AlphaFoldDB" id="Q2H3M3"/>
<dbReference type="Gene3D" id="1.25.40.20">
    <property type="entry name" value="Ankyrin repeat-containing domain"/>
    <property type="match status" value="1"/>
</dbReference>
<feature type="repeat" description="ANK" evidence="1">
    <location>
        <begin position="500"/>
        <end position="532"/>
    </location>
</feature>
<feature type="compositionally biased region" description="Polar residues" evidence="3">
    <location>
        <begin position="45"/>
        <end position="55"/>
    </location>
</feature>
<evidence type="ECO:0000313" key="5">
    <source>
        <dbReference type="EMBL" id="EAQ90123.1"/>
    </source>
</evidence>
<evidence type="ECO:0000259" key="4">
    <source>
        <dbReference type="Pfam" id="PF06985"/>
    </source>
</evidence>
<dbReference type="InterPro" id="IPR002110">
    <property type="entry name" value="Ankyrin_rpt"/>
</dbReference>
<sequence length="642" mass="71561">MGHLTSLLKAFRNRVSGRPGGEYVNSPLSVKNQVSDSSEGECVHSPQSAENQVSNEPGGEYVYSPLPGPIYIRLLRLMPQQDKDAPLQCQLFEYPLRGARQRVHMYEALSYVWGSEEDQKFIYIRTDDKSDRSSPSPVAGNSRRLLVTANLHDALSHLRDGLLERILWIDAICINQRDKVEKGVQVQSMAEIYANANRVIVWLGEATSDSGRAFETLRNAARYQHTHHDIDEPTRQAIFTLLERPWFQRIWVVQEAAAARHILMKCGPDEADGKCAANPAERGRGSLNTPSRPLHKPIRPGDAVCLLQGASAPTIIRLHKAYTTIIRNTIPPEETIRERVAALRSGPTVPTDFVIIWDWDAPQHNSQDENYESFISSRCPAPRPWTESQDYLVKATRSWNFGILLNGLERYEDAWIYFQKAVEEHVTALRGMRTPAQDVWMTDEEELMAMNRLVIWGAKNFHNHSPLSLAAAKGHERLVKFLLDKGATVDGTDLDVQRGDHTDAMVAACSNGHDKVVQMLVDRGASVNAARGASGNALRAAAIRGHDKVVQLLLEKGANVKARFGETNLELQAAALEGHDMVVQILLEKGADVAVGVGRSGAAIRAAVRNAELEVDELERLLDELDRRAGISTPEFRSRRRT</sequence>
<feature type="repeat" description="ANK" evidence="1">
    <location>
        <begin position="566"/>
        <end position="593"/>
    </location>
</feature>
<dbReference type="eggNOG" id="KOG0504">
    <property type="taxonomic scope" value="Eukaryota"/>
</dbReference>
<name>Q2H3M3_CHAGB</name>
<feature type="domain" description="Heterokaryon incompatibility" evidence="4">
    <location>
        <begin position="106"/>
        <end position="255"/>
    </location>
</feature>
<accession>Q2H3M3</accession>
<dbReference type="InterPro" id="IPR052895">
    <property type="entry name" value="HetReg/Transcr_Mod"/>
</dbReference>
<dbReference type="RefSeq" id="XP_001222837.1">
    <property type="nucleotide sequence ID" value="XM_001222836.1"/>
</dbReference>
<dbReference type="VEuPathDB" id="FungiDB:CHGG_06742"/>
<dbReference type="PANTHER" id="PTHR24148:SF78">
    <property type="entry name" value="HETEROKARYON INCOMPATIBILITY DOMAIN-CONTAINING PROTEIN"/>
    <property type="match status" value="1"/>
</dbReference>
<dbReference type="EMBL" id="CH408031">
    <property type="protein sequence ID" value="EAQ90123.1"/>
    <property type="molecule type" value="Genomic_DNA"/>
</dbReference>
<dbReference type="OrthoDB" id="5571888at2759"/>
<proteinExistence type="predicted"/>
<dbReference type="InParanoid" id="Q2H3M3"/>
<dbReference type="SMART" id="SM00248">
    <property type="entry name" value="ANK"/>
    <property type="match status" value="4"/>
</dbReference>
<dbReference type="Pfam" id="PF12796">
    <property type="entry name" value="Ank_2"/>
    <property type="match status" value="2"/>
</dbReference>
<dbReference type="PROSITE" id="PS50088">
    <property type="entry name" value="ANK_REPEAT"/>
    <property type="match status" value="4"/>
</dbReference>
<organism evidence="5 6">
    <name type="scientific">Chaetomium globosum (strain ATCC 6205 / CBS 148.51 / DSM 1962 / NBRC 6347 / NRRL 1970)</name>
    <name type="common">Soil fungus</name>
    <dbReference type="NCBI Taxonomy" id="306901"/>
    <lineage>
        <taxon>Eukaryota</taxon>
        <taxon>Fungi</taxon>
        <taxon>Dikarya</taxon>
        <taxon>Ascomycota</taxon>
        <taxon>Pezizomycotina</taxon>
        <taxon>Sordariomycetes</taxon>
        <taxon>Sordariomycetidae</taxon>
        <taxon>Sordariales</taxon>
        <taxon>Chaetomiaceae</taxon>
        <taxon>Chaetomium</taxon>
    </lineage>
</organism>
<protein>
    <recommendedName>
        <fullName evidence="4">Heterokaryon incompatibility domain-containing protein</fullName>
    </recommendedName>
</protein>
<dbReference type="OMA" id="FHTHEAT"/>
<dbReference type="GeneID" id="4390765"/>